<proteinExistence type="predicted"/>
<keyword evidence="1 9" id="KW-0808">Transferase</keyword>
<feature type="domain" description="Aspartate/ornithine carbamoyltransferase carbamoyl-P binding" evidence="7">
    <location>
        <begin position="8"/>
        <end position="165"/>
    </location>
</feature>
<accession>A0A7C4CFP7</accession>
<dbReference type="EMBL" id="DSZY01000039">
    <property type="protein sequence ID" value="HGU41202.1"/>
    <property type="molecule type" value="Genomic_DNA"/>
</dbReference>
<name>A0A7C4CFP7_9BACT</name>
<gene>
    <name evidence="9" type="ORF">ENT77_08420</name>
</gene>
<dbReference type="InterPro" id="IPR002801">
    <property type="entry name" value="Asp_carbamoylTrfase_reg"/>
</dbReference>
<evidence type="ECO:0000259" key="6">
    <source>
        <dbReference type="Pfam" id="PF01948"/>
    </source>
</evidence>
<keyword evidence="4" id="KW-0665">Pyrimidine biosynthesis</keyword>
<dbReference type="PRINTS" id="PR00101">
    <property type="entry name" value="ATCASE"/>
</dbReference>
<comment type="caution">
    <text evidence="9">The sequence shown here is derived from an EMBL/GenBank/DDBJ whole genome shotgun (WGS) entry which is preliminary data.</text>
</comment>
<dbReference type="NCBIfam" id="TIGR00670">
    <property type="entry name" value="asp_carb_tr"/>
    <property type="match status" value="1"/>
</dbReference>
<dbReference type="InterPro" id="IPR036792">
    <property type="entry name" value="Asp_carbatrfase_reg_C_sf"/>
</dbReference>
<dbReference type="GO" id="GO:0046872">
    <property type="term" value="F:metal ion binding"/>
    <property type="evidence" value="ECO:0007669"/>
    <property type="project" value="UniProtKB-KW"/>
</dbReference>
<dbReference type="InterPro" id="IPR006132">
    <property type="entry name" value="Asp/Orn_carbamoyltranf_P-bd"/>
</dbReference>
<dbReference type="GO" id="GO:0006520">
    <property type="term" value="P:amino acid metabolic process"/>
    <property type="evidence" value="ECO:0007669"/>
    <property type="project" value="InterPro"/>
</dbReference>
<dbReference type="PROSITE" id="PS00097">
    <property type="entry name" value="CARBAMOYLTRANSFERASE"/>
    <property type="match status" value="1"/>
</dbReference>
<evidence type="ECO:0000259" key="7">
    <source>
        <dbReference type="Pfam" id="PF02729"/>
    </source>
</evidence>
<feature type="domain" description="Aspartate carbamoyltransferase regulatory subunit N-terminal" evidence="6">
    <location>
        <begin position="373"/>
        <end position="466"/>
    </location>
</feature>
<dbReference type="GO" id="GO:0016597">
    <property type="term" value="F:amino acid binding"/>
    <property type="evidence" value="ECO:0007669"/>
    <property type="project" value="InterPro"/>
</dbReference>
<dbReference type="SUPFAM" id="SSF57825">
    <property type="entry name" value="Aspartate carbamoyltransferase, Regulatory-chain, C-terminal domain"/>
    <property type="match status" value="1"/>
</dbReference>
<dbReference type="GO" id="GO:0009220">
    <property type="term" value="P:pyrimidine ribonucleotide biosynthetic process"/>
    <property type="evidence" value="ECO:0007669"/>
    <property type="project" value="UniProtKB-UniRule"/>
</dbReference>
<reference evidence="9" key="1">
    <citation type="journal article" date="2020" name="mSystems">
        <title>Genome- and Community-Level Interaction Insights into Carbon Utilization and Element Cycling Functions of Hydrothermarchaeota in Hydrothermal Sediment.</title>
        <authorList>
            <person name="Zhou Z."/>
            <person name="Liu Y."/>
            <person name="Xu W."/>
            <person name="Pan J."/>
            <person name="Luo Z.H."/>
            <person name="Li M."/>
        </authorList>
    </citation>
    <scope>NUCLEOTIDE SEQUENCE [LARGE SCALE GENOMIC DNA]</scope>
    <source>
        <strain evidence="9">SpSt-609</strain>
    </source>
</reference>
<keyword evidence="2" id="KW-0479">Metal-binding</keyword>
<dbReference type="InterPro" id="IPR036793">
    <property type="entry name" value="Asp_carbatrfase_reg_N_sf"/>
</dbReference>
<evidence type="ECO:0000256" key="1">
    <source>
        <dbReference type="ARBA" id="ARBA00022679"/>
    </source>
</evidence>
<evidence type="ECO:0000256" key="5">
    <source>
        <dbReference type="NCBIfam" id="TIGR00670"/>
    </source>
</evidence>
<dbReference type="SUPFAM" id="SSF53671">
    <property type="entry name" value="Aspartate/ornithine carbamoyltransferase"/>
    <property type="match status" value="1"/>
</dbReference>
<sequence length="523" mass="60058">MKRDFLSRTLAVINDFSVQEQLFLYHQTRRLKEKVRNGEDISEFQIKRNVGIYIVFVEPSTRTKESFINAAKFHKNAKVNIFESEHSSFNKQESYVDTFNMLTGYSEYSIFVLRTRLEGVCRLLEKKVGEFAERHGIMKPAFINGGDGKHEHPTQELLDEFTFLEQMNFDNSHIHIALIGDLLHGRTVHSKADGLKVFKNVEVDLVAPEELQMPTSYIEKMKRNGFEVHLFGSIDEYLSSGKIAPIWYFTRLQLERMGEDILEKAHILKRAVTFRKDMLDKVPDGTKFYHPLPRPKIDPEIPTFLDNLTLNGWETQAINGYWVRVVLLSMLGGALEADFDTTKKEEEPVEDFIVPAPIVDGTKGVEKEGKRGIKPVESGTVIDHIAKGKSSDEIYNTITKIRKILKLYDVDSADGIFRSADGNLKGYISLPNRYLSFKEIKKLAAISPGTTVNIVRNGRVAEKYRLKLPPRIYNFEELQCKNENCITHPKNGENVMASFLQVDGKFICEYCETAHEYQEIWKI</sequence>
<dbReference type="GO" id="GO:0004070">
    <property type="term" value="F:aspartate carbamoyltransferase activity"/>
    <property type="evidence" value="ECO:0007669"/>
    <property type="project" value="UniProtKB-UniRule"/>
</dbReference>
<dbReference type="InterPro" id="IPR036901">
    <property type="entry name" value="Asp/Orn_carbamoylTrfase_sf"/>
</dbReference>
<dbReference type="Gene3D" id="3.40.50.1370">
    <property type="entry name" value="Aspartate/ornithine carbamoyltransferase"/>
    <property type="match status" value="2"/>
</dbReference>
<dbReference type="GO" id="GO:0009347">
    <property type="term" value="C:aspartate carbamoyltransferase complex"/>
    <property type="evidence" value="ECO:0007669"/>
    <property type="project" value="InterPro"/>
</dbReference>
<dbReference type="InterPro" id="IPR002082">
    <property type="entry name" value="Asp_carbamoyltransf"/>
</dbReference>
<dbReference type="Pfam" id="PF02729">
    <property type="entry name" value="OTCace_N"/>
    <property type="match status" value="1"/>
</dbReference>
<keyword evidence="3" id="KW-0862">Zinc</keyword>
<dbReference type="SUPFAM" id="SSF54893">
    <property type="entry name" value="Aspartate carbamoyltransferase, Regulatory-chain, N-terminal domain"/>
    <property type="match status" value="1"/>
</dbReference>
<dbReference type="InterPro" id="IPR020545">
    <property type="entry name" value="Asp_carbamoyltransf_reg_N"/>
</dbReference>
<organism evidence="9">
    <name type="scientific">Fervidobacterium thailandense</name>
    <dbReference type="NCBI Taxonomy" id="1008305"/>
    <lineage>
        <taxon>Bacteria</taxon>
        <taxon>Thermotogati</taxon>
        <taxon>Thermotogota</taxon>
        <taxon>Thermotogae</taxon>
        <taxon>Thermotogales</taxon>
        <taxon>Fervidobacteriaceae</taxon>
        <taxon>Fervidobacterium</taxon>
    </lineage>
</organism>
<protein>
    <recommendedName>
        <fullName evidence="5">Aspartate carbamoyltransferase</fullName>
        <ecNumber evidence="5">2.1.3.2</ecNumber>
    </recommendedName>
</protein>
<evidence type="ECO:0000256" key="2">
    <source>
        <dbReference type="ARBA" id="ARBA00022723"/>
    </source>
</evidence>
<evidence type="ECO:0000259" key="8">
    <source>
        <dbReference type="Pfam" id="PF02748"/>
    </source>
</evidence>
<dbReference type="GO" id="GO:0006207">
    <property type="term" value="P:'de novo' pyrimidine nucleobase biosynthetic process"/>
    <property type="evidence" value="ECO:0007669"/>
    <property type="project" value="InterPro"/>
</dbReference>
<evidence type="ECO:0000313" key="9">
    <source>
        <dbReference type="EMBL" id="HGU41202.1"/>
    </source>
</evidence>
<dbReference type="Gene3D" id="3.30.70.140">
    <property type="entry name" value="Aspartate carbamoyltransferase regulatory subunit, N-terminal domain"/>
    <property type="match status" value="1"/>
</dbReference>
<dbReference type="InterPro" id="IPR020542">
    <property type="entry name" value="Asp_carbamoyltrfase_reg_C"/>
</dbReference>
<dbReference type="NCBIfam" id="NF009916">
    <property type="entry name" value="PRK13376.1"/>
    <property type="match status" value="1"/>
</dbReference>
<dbReference type="Pfam" id="PF01948">
    <property type="entry name" value="PyrI"/>
    <property type="match status" value="1"/>
</dbReference>
<dbReference type="EC" id="2.1.3.2" evidence="5"/>
<dbReference type="Pfam" id="PF02748">
    <property type="entry name" value="PyrI_C"/>
    <property type="match status" value="1"/>
</dbReference>
<feature type="domain" description="Aspartate carbamoyltransferase regulatory subunit C-terminal" evidence="8">
    <location>
        <begin position="471"/>
        <end position="520"/>
    </location>
</feature>
<dbReference type="InterPro" id="IPR006130">
    <property type="entry name" value="Asp/Orn_carbamoylTrfase"/>
</dbReference>
<evidence type="ECO:0000256" key="3">
    <source>
        <dbReference type="ARBA" id="ARBA00022833"/>
    </source>
</evidence>
<dbReference type="PANTHER" id="PTHR35805">
    <property type="entry name" value="ASPARTATE CARBAMOYLTRANSFERASE REGULATORY CHAIN"/>
    <property type="match status" value="1"/>
</dbReference>
<dbReference type="PANTHER" id="PTHR35805:SF1">
    <property type="entry name" value="ASPARTATE CARBAMOYLTRANSFERASE REGULATORY CHAIN"/>
    <property type="match status" value="1"/>
</dbReference>
<dbReference type="AlphaFoldDB" id="A0A7C4CFP7"/>
<dbReference type="Gene3D" id="2.30.30.20">
    <property type="entry name" value="Aspartate carbamoyltransferase regulatory subunit, C-terminal domain"/>
    <property type="match status" value="1"/>
</dbReference>
<evidence type="ECO:0000256" key="4">
    <source>
        <dbReference type="ARBA" id="ARBA00022975"/>
    </source>
</evidence>